<dbReference type="AlphaFoldDB" id="A0A2N3I9D1"/>
<proteinExistence type="predicted"/>
<dbReference type="InterPro" id="IPR006186">
    <property type="entry name" value="Ser/Thr-sp_prot-phosphatase"/>
</dbReference>
<dbReference type="GO" id="GO:0016787">
    <property type="term" value="F:hydrolase activity"/>
    <property type="evidence" value="ECO:0007669"/>
    <property type="project" value="InterPro"/>
</dbReference>
<sequence>MYRRVKFYKYVIVLFLAVINLWSFNVEAQEKKNELSSGAFSSYDKVFNGNIQDLNLADYSDGPHFFWLDNKTVKLWYINHKKEGNTIDIREKKIKIKGDSVVVKGQKGDKNKYWLRKGKYPIQSAEYSGVTKLLAIGDVHGEYDALVELLRNIGVINKDLDWNWGDGHLVFVGDIFDRGDKVTESLYLIKKLQRQANENKGKLHLLLGNHEIMVLMNDSRYVAPKYKNMCQRLMFNYPRFFKADTELGKWLRSLNSVVKINDLLFVHGGLSPDLVDRGLSLEQINNDIRKSISADNKMTHEKLMRSIYFPENPLWYRGYLMKSRSYSIITNEELNKVLSYYDVNRIFIGHTEVESIHFLHEGKVVAINVPMGYSEIEPQVVLIEDGKYYRCFSDGRRELIE</sequence>
<evidence type="ECO:0000313" key="3">
    <source>
        <dbReference type="Proteomes" id="UP000233618"/>
    </source>
</evidence>
<dbReference type="Gene3D" id="3.60.21.10">
    <property type="match status" value="1"/>
</dbReference>
<comment type="caution">
    <text evidence="2">The sequence shown here is derived from an EMBL/GenBank/DDBJ whole genome shotgun (WGS) entry which is preliminary data.</text>
</comment>
<dbReference type="InterPro" id="IPR029052">
    <property type="entry name" value="Metallo-depent_PP-like"/>
</dbReference>
<dbReference type="Proteomes" id="UP000233618">
    <property type="component" value="Unassembled WGS sequence"/>
</dbReference>
<gene>
    <name evidence="2" type="ORF">BZG01_09935</name>
</gene>
<dbReference type="InterPro" id="IPR004843">
    <property type="entry name" value="Calcineurin-like_PHP"/>
</dbReference>
<evidence type="ECO:0000313" key="2">
    <source>
        <dbReference type="EMBL" id="PKQ66833.1"/>
    </source>
</evidence>
<dbReference type="PANTHER" id="PTHR46546">
    <property type="entry name" value="SHEWANELLA-LIKE PROTEIN PHOSPHATASE 1"/>
    <property type="match status" value="1"/>
</dbReference>
<dbReference type="PRINTS" id="PR00114">
    <property type="entry name" value="STPHPHTASE"/>
</dbReference>
<dbReference type="PANTHER" id="PTHR46546:SF4">
    <property type="entry name" value="SHEWANELLA-LIKE PROTEIN PHOSPHATASE 1"/>
    <property type="match status" value="1"/>
</dbReference>
<evidence type="ECO:0000259" key="1">
    <source>
        <dbReference type="Pfam" id="PF00149"/>
    </source>
</evidence>
<name>A0A2N3I9D1_9BACT</name>
<dbReference type="EMBL" id="MVDE01000012">
    <property type="protein sequence ID" value="PKQ66833.1"/>
    <property type="molecule type" value="Genomic_DNA"/>
</dbReference>
<feature type="domain" description="Calcineurin-like phosphoesterase" evidence="1">
    <location>
        <begin position="132"/>
        <end position="351"/>
    </location>
</feature>
<dbReference type="SUPFAM" id="SSF56300">
    <property type="entry name" value="Metallo-dependent phosphatases"/>
    <property type="match status" value="1"/>
</dbReference>
<reference evidence="2 3" key="1">
    <citation type="journal article" date="2017" name="Front. Microbiol.">
        <title>Labilibaculum manganireducens gen. nov., sp. nov. and Labilibaculum filiforme sp. nov., Novel Bacteroidetes Isolated from Subsurface Sediments of the Baltic Sea.</title>
        <authorList>
            <person name="Vandieken V."/>
            <person name="Marshall I.P."/>
            <person name="Niemann H."/>
            <person name="Engelen B."/>
            <person name="Cypionka H."/>
        </authorList>
    </citation>
    <scope>NUCLEOTIDE SEQUENCE [LARGE SCALE GENOMIC DNA]</scope>
    <source>
        <strain evidence="2 3">59.10-2M</strain>
    </source>
</reference>
<dbReference type="RefSeq" id="WP_101309683.1">
    <property type="nucleotide sequence ID" value="NZ_MVDE01000012.1"/>
</dbReference>
<dbReference type="Pfam" id="PF00149">
    <property type="entry name" value="Metallophos"/>
    <property type="match status" value="1"/>
</dbReference>
<protein>
    <recommendedName>
        <fullName evidence="1">Calcineurin-like phosphoesterase domain-containing protein</fullName>
    </recommendedName>
</protein>
<keyword evidence="3" id="KW-1185">Reference proteome</keyword>
<accession>A0A2N3I9D1</accession>
<organism evidence="2 3">
    <name type="scientific">Labilibaculum manganireducens</name>
    <dbReference type="NCBI Taxonomy" id="1940525"/>
    <lineage>
        <taxon>Bacteria</taxon>
        <taxon>Pseudomonadati</taxon>
        <taxon>Bacteroidota</taxon>
        <taxon>Bacteroidia</taxon>
        <taxon>Marinilabiliales</taxon>
        <taxon>Marinifilaceae</taxon>
        <taxon>Labilibaculum</taxon>
    </lineage>
</organism>